<dbReference type="Proteomes" id="UP000292957">
    <property type="component" value="Unassembled WGS sequence"/>
</dbReference>
<gene>
    <name evidence="1" type="ORF">BD311DRAFT_222443</name>
</gene>
<proteinExistence type="predicted"/>
<evidence type="ECO:0000313" key="1">
    <source>
        <dbReference type="EMBL" id="TBU30304.1"/>
    </source>
</evidence>
<accession>A0A4Q9MR47</accession>
<protein>
    <submittedName>
        <fullName evidence="1">Uncharacterized protein</fullName>
    </submittedName>
</protein>
<reference evidence="1" key="1">
    <citation type="submission" date="2019-01" db="EMBL/GenBank/DDBJ databases">
        <title>Draft genome sequences of three monokaryotic isolates of the white-rot basidiomycete fungus Dichomitus squalens.</title>
        <authorList>
            <consortium name="DOE Joint Genome Institute"/>
            <person name="Lopez S.C."/>
            <person name="Andreopoulos B."/>
            <person name="Pangilinan J."/>
            <person name="Lipzen A."/>
            <person name="Riley R."/>
            <person name="Ahrendt S."/>
            <person name="Ng V."/>
            <person name="Barry K."/>
            <person name="Daum C."/>
            <person name="Grigoriev I.V."/>
            <person name="Hilden K.S."/>
            <person name="Makela M.R."/>
            <person name="de Vries R.P."/>
        </authorList>
    </citation>
    <scope>NUCLEOTIDE SEQUENCE [LARGE SCALE GENOMIC DNA]</scope>
    <source>
        <strain evidence="1">OM18370.1</strain>
    </source>
</reference>
<dbReference type="AlphaFoldDB" id="A0A4Q9MR47"/>
<sequence length="74" mass="7816">MYGTTEPIAQFYTSRYPEIAVEGRDTDSVTGVTGGVESSLGQPYEFRALVSSGLHGYSAPVTLTRAEILGNAAT</sequence>
<name>A0A4Q9MR47_9APHY</name>
<dbReference type="EMBL" id="ML143406">
    <property type="protein sequence ID" value="TBU30304.1"/>
    <property type="molecule type" value="Genomic_DNA"/>
</dbReference>
<organism evidence="1">
    <name type="scientific">Dichomitus squalens</name>
    <dbReference type="NCBI Taxonomy" id="114155"/>
    <lineage>
        <taxon>Eukaryota</taxon>
        <taxon>Fungi</taxon>
        <taxon>Dikarya</taxon>
        <taxon>Basidiomycota</taxon>
        <taxon>Agaricomycotina</taxon>
        <taxon>Agaricomycetes</taxon>
        <taxon>Polyporales</taxon>
        <taxon>Polyporaceae</taxon>
        <taxon>Dichomitus</taxon>
    </lineage>
</organism>